<keyword evidence="4 8" id="KW-0812">Transmembrane</keyword>
<feature type="transmembrane region" description="Helical" evidence="8">
    <location>
        <begin position="115"/>
        <end position="137"/>
    </location>
</feature>
<evidence type="ECO:0000256" key="4">
    <source>
        <dbReference type="ARBA" id="ARBA00022692"/>
    </source>
</evidence>
<dbReference type="PATRIC" id="fig|1286635.3.peg.1182"/>
<reference evidence="9 10" key="1">
    <citation type="journal article" date="2013" name="Genome Announc.">
        <title>Draft Genome Sequence of Desulfotignum phosphitoxidans DSM 13687 Strain FiPS-3.</title>
        <authorList>
            <person name="Poehlein A."/>
            <person name="Daniel R."/>
            <person name="Simeonova D.D."/>
        </authorList>
    </citation>
    <scope>NUCLEOTIDE SEQUENCE [LARGE SCALE GENOMIC DNA]</scope>
    <source>
        <strain evidence="9 10">DSM 13687</strain>
    </source>
</reference>
<organism evidence="9 10">
    <name type="scientific">Desulfotignum phosphitoxidans DSM 13687</name>
    <dbReference type="NCBI Taxonomy" id="1286635"/>
    <lineage>
        <taxon>Bacteria</taxon>
        <taxon>Pseudomonadati</taxon>
        <taxon>Thermodesulfobacteriota</taxon>
        <taxon>Desulfobacteria</taxon>
        <taxon>Desulfobacterales</taxon>
        <taxon>Desulfobacteraceae</taxon>
        <taxon>Desulfotignum</taxon>
    </lineage>
</organism>
<dbReference type="Proteomes" id="UP000014216">
    <property type="component" value="Unassembled WGS sequence"/>
</dbReference>
<keyword evidence="7" id="KW-0460">Magnesium</keyword>
<dbReference type="PANTHER" id="PTHR22926:SF3">
    <property type="entry name" value="UNDECAPRENYL-PHOSPHATE ALPHA-N-ACETYLGLUCOSAMINYL 1-PHOSPHATE TRANSFERASE"/>
    <property type="match status" value="1"/>
</dbReference>
<keyword evidence="7" id="KW-0479">Metal-binding</keyword>
<accession>S0G6Q5</accession>
<dbReference type="EMBL" id="APJX01000002">
    <property type="protein sequence ID" value="EMS80517.1"/>
    <property type="molecule type" value="Genomic_DNA"/>
</dbReference>
<feature type="binding site" evidence="7">
    <location>
        <position position="136"/>
    </location>
    <ligand>
        <name>Mg(2+)</name>
        <dbReference type="ChEBI" id="CHEBI:18420"/>
    </ligand>
</feature>
<feature type="transmembrane region" description="Helical" evidence="8">
    <location>
        <begin position="294"/>
        <end position="316"/>
    </location>
</feature>
<feature type="transmembrane region" description="Helical" evidence="8">
    <location>
        <begin position="193"/>
        <end position="215"/>
    </location>
</feature>
<evidence type="ECO:0000313" key="9">
    <source>
        <dbReference type="EMBL" id="EMS80517.1"/>
    </source>
</evidence>
<keyword evidence="5 8" id="KW-1133">Transmembrane helix</keyword>
<dbReference type="GO" id="GO:0036380">
    <property type="term" value="F:UDP-N-acetylglucosamine-undecaprenyl-phosphate N-acetylglucosaminephosphotransferase activity"/>
    <property type="evidence" value="ECO:0007669"/>
    <property type="project" value="UniProtKB-EC"/>
</dbReference>
<evidence type="ECO:0000256" key="2">
    <source>
        <dbReference type="ARBA" id="ARBA00022475"/>
    </source>
</evidence>
<proteinExistence type="predicted"/>
<feature type="transmembrane region" description="Helical" evidence="8">
    <location>
        <begin position="265"/>
        <end position="288"/>
    </location>
</feature>
<keyword evidence="2" id="KW-1003">Cell membrane</keyword>
<dbReference type="GO" id="GO:0044038">
    <property type="term" value="P:cell wall macromolecule biosynthetic process"/>
    <property type="evidence" value="ECO:0007669"/>
    <property type="project" value="TreeGrafter"/>
</dbReference>
<comment type="cofactor">
    <cofactor evidence="7">
        <name>Mg(2+)</name>
        <dbReference type="ChEBI" id="CHEBI:18420"/>
    </cofactor>
</comment>
<dbReference type="GO" id="GO:0046872">
    <property type="term" value="F:metal ion binding"/>
    <property type="evidence" value="ECO:0007669"/>
    <property type="project" value="UniProtKB-KW"/>
</dbReference>
<feature type="transmembrane region" description="Helical" evidence="8">
    <location>
        <begin position="45"/>
        <end position="68"/>
    </location>
</feature>
<feature type="transmembrane region" description="Helical" evidence="8">
    <location>
        <begin position="168"/>
        <end position="186"/>
    </location>
</feature>
<dbReference type="GO" id="GO:0005886">
    <property type="term" value="C:plasma membrane"/>
    <property type="evidence" value="ECO:0007669"/>
    <property type="project" value="UniProtKB-SubCell"/>
</dbReference>
<feature type="transmembrane region" description="Helical" evidence="8">
    <location>
        <begin position="144"/>
        <end position="162"/>
    </location>
</feature>
<evidence type="ECO:0000256" key="1">
    <source>
        <dbReference type="ARBA" id="ARBA00004651"/>
    </source>
</evidence>
<evidence type="ECO:0000256" key="5">
    <source>
        <dbReference type="ARBA" id="ARBA00022989"/>
    </source>
</evidence>
<protein>
    <submittedName>
        <fullName evidence="9">Undecaprenyl-phosphate-(UDP-)alpha-N-acetylglucosaminyl 1-phosphate transferase WecA</fullName>
        <ecNumber evidence="9">2.7.8.33</ecNumber>
    </submittedName>
</protein>
<dbReference type="GO" id="GO:0009103">
    <property type="term" value="P:lipopolysaccharide biosynthetic process"/>
    <property type="evidence" value="ECO:0007669"/>
    <property type="project" value="TreeGrafter"/>
</dbReference>
<gene>
    <name evidence="9" type="primary">wecA</name>
    <name evidence="9" type="ORF">Dpo_2c02060</name>
</gene>
<name>S0G6Q5_9BACT</name>
<keyword evidence="6 8" id="KW-0472">Membrane</keyword>
<dbReference type="AlphaFoldDB" id="S0G6Q5"/>
<comment type="caution">
    <text evidence="9">The sequence shown here is derived from an EMBL/GenBank/DDBJ whole genome shotgun (WGS) entry which is preliminary data.</text>
</comment>
<dbReference type="OrthoDB" id="9783652at2"/>
<dbReference type="Pfam" id="PF00953">
    <property type="entry name" value="Glycos_transf_4"/>
    <property type="match status" value="1"/>
</dbReference>
<feature type="transmembrane region" description="Helical" evidence="8">
    <location>
        <begin position="89"/>
        <end position="109"/>
    </location>
</feature>
<dbReference type="EC" id="2.7.8.33" evidence="9"/>
<dbReference type="RefSeq" id="WP_006964779.1">
    <property type="nucleotide sequence ID" value="NZ_APJX01000002.1"/>
</dbReference>
<evidence type="ECO:0000256" key="6">
    <source>
        <dbReference type="ARBA" id="ARBA00023136"/>
    </source>
</evidence>
<dbReference type="GO" id="GO:0071555">
    <property type="term" value="P:cell wall organization"/>
    <property type="evidence" value="ECO:0007669"/>
    <property type="project" value="TreeGrafter"/>
</dbReference>
<feature type="transmembrane region" description="Helical" evidence="8">
    <location>
        <begin position="221"/>
        <end position="244"/>
    </location>
</feature>
<evidence type="ECO:0000256" key="3">
    <source>
        <dbReference type="ARBA" id="ARBA00022679"/>
    </source>
</evidence>
<dbReference type="InterPro" id="IPR000715">
    <property type="entry name" value="Glycosyl_transferase_4"/>
</dbReference>
<evidence type="ECO:0000256" key="8">
    <source>
        <dbReference type="SAM" id="Phobius"/>
    </source>
</evidence>
<evidence type="ECO:0000256" key="7">
    <source>
        <dbReference type="PIRSR" id="PIRSR600715-1"/>
    </source>
</evidence>
<sequence length="325" mass="35555">MIVILLSGFLLGAAGSWLIKQYGEKLGVVDIPTGRSSHSQAIPKGAGFGILAALLLSSLILKIPWFVWLPSAVISLVSFWGADKHILPVSIRLLVHFGCALFFLAFFLVSKQAGIGTYVIWLPAVVFIAGTANFFNFMDGIDGIAGVTGFLAFFLMAFYARTSGLDPAYASLSLVMAFSCLGFLCFNLPKARVFLGDVGSILLGFLFACLVIVWSENVMDFLVMAGFLAPFYMDELFTMVVRIRHKDSLIAPHRKHIYQVLANEAGMNHFIISLGYGLMQLAIGISAISVQSKGVVFLLGTYLFYGLIFGVFSFFVRRKFCANEN</sequence>
<feature type="binding site" evidence="7">
    <location>
        <position position="197"/>
    </location>
    <ligand>
        <name>Mg(2+)</name>
        <dbReference type="ChEBI" id="CHEBI:18420"/>
    </ligand>
</feature>
<comment type="subcellular location">
    <subcellularLocation>
        <location evidence="1">Cell membrane</location>
        <topology evidence="1">Multi-pass membrane protein</topology>
    </subcellularLocation>
</comment>
<dbReference type="PANTHER" id="PTHR22926">
    <property type="entry name" value="PHOSPHO-N-ACETYLMURAMOYL-PENTAPEPTIDE-TRANSFERASE"/>
    <property type="match status" value="1"/>
</dbReference>
<evidence type="ECO:0000313" key="10">
    <source>
        <dbReference type="Proteomes" id="UP000014216"/>
    </source>
</evidence>
<keyword evidence="10" id="KW-1185">Reference proteome</keyword>
<keyword evidence="3 9" id="KW-0808">Transferase</keyword>